<evidence type="ECO:0000313" key="1">
    <source>
        <dbReference type="EMBL" id="OGY79769.1"/>
    </source>
</evidence>
<protein>
    <submittedName>
        <fullName evidence="1">Uncharacterized protein</fullName>
    </submittedName>
</protein>
<name>A0A1G2ATB3_9BACT</name>
<accession>A0A1G2ATB3</accession>
<dbReference type="AlphaFoldDB" id="A0A1G2ATB3"/>
<proteinExistence type="predicted"/>
<reference evidence="1 2" key="1">
    <citation type="journal article" date="2016" name="Nat. Commun.">
        <title>Thousands of microbial genomes shed light on interconnected biogeochemical processes in an aquifer system.</title>
        <authorList>
            <person name="Anantharaman K."/>
            <person name="Brown C.T."/>
            <person name="Hug L.A."/>
            <person name="Sharon I."/>
            <person name="Castelle C.J."/>
            <person name="Probst A.J."/>
            <person name="Thomas B.C."/>
            <person name="Singh A."/>
            <person name="Wilkins M.J."/>
            <person name="Karaoz U."/>
            <person name="Brodie E.L."/>
            <person name="Williams K.H."/>
            <person name="Hubbard S.S."/>
            <person name="Banfield J.F."/>
        </authorList>
    </citation>
    <scope>NUCLEOTIDE SEQUENCE [LARGE SCALE GENOMIC DNA]</scope>
</reference>
<gene>
    <name evidence="1" type="ORF">A3B74_01860</name>
</gene>
<comment type="caution">
    <text evidence="1">The sequence shown here is derived from an EMBL/GenBank/DDBJ whole genome shotgun (WGS) entry which is preliminary data.</text>
</comment>
<dbReference type="Proteomes" id="UP000177165">
    <property type="component" value="Unassembled WGS sequence"/>
</dbReference>
<organism evidence="1 2">
    <name type="scientific">Candidatus Kerfeldbacteria bacterium RIFCSPHIGHO2_02_FULL_42_14</name>
    <dbReference type="NCBI Taxonomy" id="1798540"/>
    <lineage>
        <taxon>Bacteria</taxon>
        <taxon>Candidatus Kerfeldiibacteriota</taxon>
    </lineage>
</organism>
<sequence length="112" mass="12923">MQFRLTFAHIRRRSEVSESCFLHTTRAACGRMESFDSRVKETFGCRRWSATFTNLSALQRNVSNEPTFITLTIFCSKEKERGGEATLHPLCYVACGWKFCWIFNSSSPLLLI</sequence>
<dbReference type="EMBL" id="MHKB01000007">
    <property type="protein sequence ID" value="OGY79769.1"/>
    <property type="molecule type" value="Genomic_DNA"/>
</dbReference>
<evidence type="ECO:0000313" key="2">
    <source>
        <dbReference type="Proteomes" id="UP000177165"/>
    </source>
</evidence>